<comment type="caution">
    <text evidence="3">The sequence shown here is derived from an EMBL/GenBank/DDBJ whole genome shotgun (WGS) entry which is preliminary data.</text>
</comment>
<name>A0A1V6UMV1_9EURO</name>
<dbReference type="InterPro" id="IPR014030">
    <property type="entry name" value="Ketoacyl_synth_N"/>
</dbReference>
<protein>
    <recommendedName>
        <fullName evidence="2">Beta-ketoacyl synthase-like N-terminal domain-containing protein</fullName>
    </recommendedName>
</protein>
<dbReference type="Proteomes" id="UP000191500">
    <property type="component" value="Unassembled WGS sequence"/>
</dbReference>
<sequence length="101" mass="11081">MGDVHIGASMPGALSHRSASMPKHHTIPTGPTGRVGRNHTVDGYLLNEDVALFDTEFFSFSGDMASAMDPQVGLLLDTNYETLEDDPFILAPFYRYLYSGK</sequence>
<dbReference type="GO" id="GO:0016746">
    <property type="term" value="F:acyltransferase activity"/>
    <property type="evidence" value="ECO:0007669"/>
    <property type="project" value="InterPro"/>
</dbReference>
<evidence type="ECO:0000256" key="1">
    <source>
        <dbReference type="SAM" id="MobiDB-lite"/>
    </source>
</evidence>
<dbReference type="AlphaFoldDB" id="A0A1V6UMV1"/>
<evidence type="ECO:0000313" key="3">
    <source>
        <dbReference type="EMBL" id="OQE39762.1"/>
    </source>
</evidence>
<keyword evidence="4" id="KW-1185">Reference proteome</keyword>
<organism evidence="3 4">
    <name type="scientific">Penicillium coprophilum</name>
    <dbReference type="NCBI Taxonomy" id="36646"/>
    <lineage>
        <taxon>Eukaryota</taxon>
        <taxon>Fungi</taxon>
        <taxon>Dikarya</taxon>
        <taxon>Ascomycota</taxon>
        <taxon>Pezizomycotina</taxon>
        <taxon>Eurotiomycetes</taxon>
        <taxon>Eurotiomycetidae</taxon>
        <taxon>Eurotiales</taxon>
        <taxon>Aspergillaceae</taxon>
        <taxon>Penicillium</taxon>
    </lineage>
</organism>
<gene>
    <name evidence="3" type="ORF">PENCOP_c006G08933</name>
</gene>
<dbReference type="EMBL" id="MDDG01000006">
    <property type="protein sequence ID" value="OQE39762.1"/>
    <property type="molecule type" value="Genomic_DNA"/>
</dbReference>
<proteinExistence type="predicted"/>
<dbReference type="STRING" id="36646.A0A1V6UMV1"/>
<feature type="region of interest" description="Disordered" evidence="1">
    <location>
        <begin position="1"/>
        <end position="35"/>
    </location>
</feature>
<reference evidence="4" key="1">
    <citation type="journal article" date="2017" name="Nat. Microbiol.">
        <title>Global analysis of biosynthetic gene clusters reveals vast potential of secondary metabolite production in Penicillium species.</title>
        <authorList>
            <person name="Nielsen J.C."/>
            <person name="Grijseels S."/>
            <person name="Prigent S."/>
            <person name="Ji B."/>
            <person name="Dainat J."/>
            <person name="Nielsen K.F."/>
            <person name="Frisvad J.C."/>
            <person name="Workman M."/>
            <person name="Nielsen J."/>
        </authorList>
    </citation>
    <scope>NUCLEOTIDE SEQUENCE [LARGE SCALE GENOMIC DNA]</scope>
    <source>
        <strain evidence="4">IBT 31321</strain>
    </source>
</reference>
<dbReference type="InterPro" id="IPR016039">
    <property type="entry name" value="Thiolase-like"/>
</dbReference>
<accession>A0A1V6UMV1</accession>
<dbReference type="Gene3D" id="3.40.47.10">
    <property type="match status" value="1"/>
</dbReference>
<dbReference type="Pfam" id="PF00109">
    <property type="entry name" value="ketoacyl-synt"/>
    <property type="match status" value="1"/>
</dbReference>
<feature type="domain" description="Beta-ketoacyl synthase-like N-terminal" evidence="2">
    <location>
        <begin position="32"/>
        <end position="86"/>
    </location>
</feature>
<evidence type="ECO:0000313" key="4">
    <source>
        <dbReference type="Proteomes" id="UP000191500"/>
    </source>
</evidence>
<evidence type="ECO:0000259" key="2">
    <source>
        <dbReference type="Pfam" id="PF00109"/>
    </source>
</evidence>